<evidence type="ECO:0000313" key="3">
    <source>
        <dbReference type="EMBL" id="TRL29088.1"/>
    </source>
</evidence>
<name>A0A549SHH4_METSR</name>
<accession>A0A549SHH4</accession>
<proteinExistence type="inferred from homology"/>
<dbReference type="InterPro" id="IPR006442">
    <property type="entry name" value="Antitoxin_Phd/YefM"/>
</dbReference>
<evidence type="ECO:0000256" key="2">
    <source>
        <dbReference type="RuleBase" id="RU362080"/>
    </source>
</evidence>
<dbReference type="NCBIfam" id="TIGR01552">
    <property type="entry name" value="phd_fam"/>
    <property type="match status" value="1"/>
</dbReference>
<gene>
    <name evidence="3" type="ORF">FM996_17510</name>
</gene>
<dbReference type="AlphaFoldDB" id="A0A549SHH4"/>
<reference evidence="3 4" key="1">
    <citation type="submission" date="2019-07" db="EMBL/GenBank/DDBJ databases">
        <title>Ln-dependent methylotrophs.</title>
        <authorList>
            <person name="Tani A."/>
        </authorList>
    </citation>
    <scope>NUCLEOTIDE SEQUENCE [LARGE SCALE GENOMIC DNA]</scope>
    <source>
        <strain evidence="3 4">SM89A</strain>
    </source>
</reference>
<comment type="function">
    <text evidence="2">Antitoxin component of a type II toxin-antitoxin (TA) system.</text>
</comment>
<evidence type="ECO:0000256" key="1">
    <source>
        <dbReference type="ARBA" id="ARBA00009981"/>
    </source>
</evidence>
<sequence length="87" mass="9950">MSTTTRVTAAEFQQDFGALSDKARHEPVVITREGRDSLVVISAEQWERLKQRSRNVGLTSELPEEWAEAVRRAQIPEEFAHLDDELN</sequence>
<dbReference type="SUPFAM" id="SSF143120">
    <property type="entry name" value="YefM-like"/>
    <property type="match status" value="1"/>
</dbReference>
<comment type="similarity">
    <text evidence="1 2">Belongs to the phD/YefM antitoxin family.</text>
</comment>
<dbReference type="InterPro" id="IPR036165">
    <property type="entry name" value="YefM-like_sf"/>
</dbReference>
<protein>
    <recommendedName>
        <fullName evidence="2">Antitoxin</fullName>
    </recommendedName>
</protein>
<dbReference type="RefSeq" id="WP_142864083.1">
    <property type="nucleotide sequence ID" value="NZ_VJMF01000074.1"/>
</dbReference>
<dbReference type="Gene3D" id="3.40.1620.10">
    <property type="entry name" value="YefM-like domain"/>
    <property type="match status" value="1"/>
</dbReference>
<dbReference type="Proteomes" id="UP000316781">
    <property type="component" value="Unassembled WGS sequence"/>
</dbReference>
<evidence type="ECO:0000313" key="4">
    <source>
        <dbReference type="Proteomes" id="UP000316781"/>
    </source>
</evidence>
<dbReference type="EMBL" id="VJMF01000074">
    <property type="protein sequence ID" value="TRL29088.1"/>
    <property type="molecule type" value="Genomic_DNA"/>
</dbReference>
<comment type="caution">
    <text evidence="3">The sequence shown here is derived from an EMBL/GenBank/DDBJ whole genome shotgun (WGS) entry which is preliminary data.</text>
</comment>
<organism evidence="3 4">
    <name type="scientific">Methylosinus sporium</name>
    <dbReference type="NCBI Taxonomy" id="428"/>
    <lineage>
        <taxon>Bacteria</taxon>
        <taxon>Pseudomonadati</taxon>
        <taxon>Pseudomonadota</taxon>
        <taxon>Alphaproteobacteria</taxon>
        <taxon>Hyphomicrobiales</taxon>
        <taxon>Methylocystaceae</taxon>
        <taxon>Methylosinus</taxon>
    </lineage>
</organism>
<dbReference type="Pfam" id="PF02604">
    <property type="entry name" value="PhdYeFM_antitox"/>
    <property type="match status" value="1"/>
</dbReference>